<dbReference type="Pfam" id="PF13538">
    <property type="entry name" value="UvrD_C_2"/>
    <property type="match status" value="1"/>
</dbReference>
<dbReference type="InterPro" id="IPR000212">
    <property type="entry name" value="DNA_helicase_UvrD/REP"/>
</dbReference>
<organism evidence="8 9">
    <name type="scientific">Epidermidibacterium keratini</name>
    <dbReference type="NCBI Taxonomy" id="1891644"/>
    <lineage>
        <taxon>Bacteria</taxon>
        <taxon>Bacillati</taxon>
        <taxon>Actinomycetota</taxon>
        <taxon>Actinomycetes</taxon>
        <taxon>Sporichthyales</taxon>
        <taxon>Sporichthyaceae</taxon>
        <taxon>Epidermidibacterium</taxon>
    </lineage>
</organism>
<name>A0A7L4YNX9_9ACTN</name>
<evidence type="ECO:0000256" key="1">
    <source>
        <dbReference type="ARBA" id="ARBA00022741"/>
    </source>
</evidence>
<evidence type="ECO:0000256" key="4">
    <source>
        <dbReference type="ARBA" id="ARBA00022840"/>
    </source>
</evidence>
<dbReference type="InParanoid" id="A0A7L4YNX9"/>
<evidence type="ECO:0000256" key="6">
    <source>
        <dbReference type="SAM" id="Coils"/>
    </source>
</evidence>
<proteinExistence type="predicted"/>
<keyword evidence="4 5" id="KW-0067">ATP-binding</keyword>
<evidence type="ECO:0000259" key="7">
    <source>
        <dbReference type="PROSITE" id="PS51198"/>
    </source>
</evidence>
<dbReference type="GO" id="GO:0005524">
    <property type="term" value="F:ATP binding"/>
    <property type="evidence" value="ECO:0007669"/>
    <property type="project" value="UniProtKB-UniRule"/>
</dbReference>
<evidence type="ECO:0000256" key="3">
    <source>
        <dbReference type="ARBA" id="ARBA00022806"/>
    </source>
</evidence>
<dbReference type="AlphaFoldDB" id="A0A7L4YNX9"/>
<keyword evidence="9" id="KW-1185">Reference proteome</keyword>
<dbReference type="GO" id="GO:0000725">
    <property type="term" value="P:recombinational repair"/>
    <property type="evidence" value="ECO:0007669"/>
    <property type="project" value="TreeGrafter"/>
</dbReference>
<dbReference type="EMBL" id="CP047156">
    <property type="protein sequence ID" value="QHC00732.1"/>
    <property type="molecule type" value="Genomic_DNA"/>
</dbReference>
<evidence type="ECO:0000256" key="2">
    <source>
        <dbReference type="ARBA" id="ARBA00022801"/>
    </source>
</evidence>
<evidence type="ECO:0000256" key="5">
    <source>
        <dbReference type="PROSITE-ProRule" id="PRU00560"/>
    </source>
</evidence>
<gene>
    <name evidence="8" type="ORF">EK0264_10820</name>
</gene>
<reference evidence="8 9" key="1">
    <citation type="journal article" date="2018" name="Int. J. Syst. Evol. Microbiol.">
        <title>Epidermidibacterium keratini gen. nov., sp. nov., a member of the family Sporichthyaceae, isolated from keratin epidermis.</title>
        <authorList>
            <person name="Lee D.G."/>
            <person name="Trujillo M.E."/>
            <person name="Kang S."/>
            <person name="Nam J.J."/>
            <person name="Kim Y.J."/>
        </authorList>
    </citation>
    <scope>NUCLEOTIDE SEQUENCE [LARGE SCALE GENOMIC DNA]</scope>
    <source>
        <strain evidence="8 9">EPI-7</strain>
    </source>
</reference>
<accession>A0A7L4YNX9</accession>
<keyword evidence="3 5" id="KW-0347">Helicase</keyword>
<dbReference type="PANTHER" id="PTHR11070">
    <property type="entry name" value="UVRD / RECB / PCRA DNA HELICASE FAMILY MEMBER"/>
    <property type="match status" value="1"/>
</dbReference>
<feature type="coiled-coil region" evidence="6">
    <location>
        <begin position="20"/>
        <end position="47"/>
    </location>
</feature>
<dbReference type="Proteomes" id="UP000463857">
    <property type="component" value="Chromosome"/>
</dbReference>
<feature type="binding site" evidence="5">
    <location>
        <begin position="212"/>
        <end position="219"/>
    </location>
    <ligand>
        <name>ATP</name>
        <dbReference type="ChEBI" id="CHEBI:30616"/>
    </ligand>
</feature>
<dbReference type="RefSeq" id="WP_159545506.1">
    <property type="nucleotide sequence ID" value="NZ_CP047156.1"/>
</dbReference>
<dbReference type="GO" id="GO:0043138">
    <property type="term" value="F:3'-5' DNA helicase activity"/>
    <property type="evidence" value="ECO:0007669"/>
    <property type="project" value="TreeGrafter"/>
</dbReference>
<dbReference type="Gene3D" id="3.40.50.300">
    <property type="entry name" value="P-loop containing nucleotide triphosphate hydrolases"/>
    <property type="match status" value="3"/>
</dbReference>
<feature type="domain" description="UvrD-like helicase ATP-binding" evidence="7">
    <location>
        <begin position="191"/>
        <end position="576"/>
    </location>
</feature>
<dbReference type="InterPro" id="IPR014016">
    <property type="entry name" value="UvrD-like_ATP-bd"/>
</dbReference>
<keyword evidence="6" id="KW-0175">Coiled coil</keyword>
<protein>
    <submittedName>
        <fullName evidence="8">AAA family ATPase</fullName>
    </submittedName>
</protein>
<dbReference type="PROSITE" id="PS51198">
    <property type="entry name" value="UVRD_HELICASE_ATP_BIND"/>
    <property type="match status" value="1"/>
</dbReference>
<keyword evidence="1 5" id="KW-0547">Nucleotide-binding</keyword>
<evidence type="ECO:0000313" key="8">
    <source>
        <dbReference type="EMBL" id="QHC00732.1"/>
    </source>
</evidence>
<evidence type="ECO:0000313" key="9">
    <source>
        <dbReference type="Proteomes" id="UP000463857"/>
    </source>
</evidence>
<dbReference type="InterPro" id="IPR027785">
    <property type="entry name" value="UvrD-like_helicase_C"/>
</dbReference>
<dbReference type="PANTHER" id="PTHR11070:SF45">
    <property type="entry name" value="DNA 3'-5' HELICASE"/>
    <property type="match status" value="1"/>
</dbReference>
<keyword evidence="2 5" id="KW-0378">Hydrolase</keyword>
<dbReference type="InterPro" id="IPR027417">
    <property type="entry name" value="P-loop_NTPase"/>
</dbReference>
<dbReference type="KEGG" id="eke:EK0264_10820"/>
<dbReference type="OrthoDB" id="9787585at2"/>
<dbReference type="SUPFAM" id="SSF52540">
    <property type="entry name" value="P-loop containing nucleoside triphosphate hydrolases"/>
    <property type="match status" value="1"/>
</dbReference>
<dbReference type="GO" id="GO:0005829">
    <property type="term" value="C:cytosol"/>
    <property type="evidence" value="ECO:0007669"/>
    <property type="project" value="TreeGrafter"/>
</dbReference>
<sequence>MTSEHTEYADVPQDAEAIEIAREQEHVDKVNARVEVLLKNADAITQEGLARGRSGSFGGLVERDAFVHVAARRKHLLNREHEGLVFGRLDFDDQSKQHVGRIGVLDENYVPMVIDWRAPAAAPFYRATAADRQGVVRRRVIRSRLDKVISVEDDLLDPDASLDGMNVIGDGALIASLTRARTGQMRDIVATIQQHQDEAIRAPSDGVTVISGGPGTGKTVVALHRAAYLLYRDRKKYESSGILVVGPSPTFMRYIERVLPSLGEDSAALRSIGEIVDGYSATRVDSPELAAVKGSTRIAPVVSRAARFAGPGAPEELRLFYRGEVLTASRSQLRAIRRSVLRGNRKYNRSSRAARDALTDLLYSSAPDSIKAERTLAEFRDDLNQRNEFTDFLAAWWPMREPHEVLASLGNAGHLQSASSGVLTRAEVADLARDWASHTAADGSMELSLQDIALIDEIRDVLGEIPPPPPVRDEFDLSSVQELTTAADREYAAAGPRVRPDNYTGYGHVIVDEAQDLSPMQWRMLGRRGRVASWTVVGDIAQTSWGDPAETRSAMNESLAKTPRRDFHLSTNYRSPAEVFSLAADVVRTVMPDADVPDAVRSTGHEPEHVVTDDVATETVAALRRTLSEVEGTVAVIAPSARVGEVRSWVGTIGGDRVQVVDELSAKGLEYDGVVVVEPDEIAGGTDRGTRLLYVVLTRATQRLVTVGRTSDWLPSRRSER</sequence>
<dbReference type="Pfam" id="PF00580">
    <property type="entry name" value="UvrD-helicase"/>
    <property type="match status" value="1"/>
</dbReference>
<dbReference type="GO" id="GO:0016787">
    <property type="term" value="F:hydrolase activity"/>
    <property type="evidence" value="ECO:0007669"/>
    <property type="project" value="UniProtKB-UniRule"/>
</dbReference>
<dbReference type="GO" id="GO:0003677">
    <property type="term" value="F:DNA binding"/>
    <property type="evidence" value="ECO:0007669"/>
    <property type="project" value="InterPro"/>
</dbReference>